<keyword evidence="4" id="KW-1185">Reference proteome</keyword>
<dbReference type="PANTHER" id="PTHR43252">
    <property type="entry name" value="TRANSCRIPTIONAL REGULATOR YQJI"/>
    <property type="match status" value="1"/>
</dbReference>
<dbReference type="Gene3D" id="1.10.10.10">
    <property type="entry name" value="Winged helix-like DNA-binding domain superfamily/Winged helix DNA-binding domain"/>
    <property type="match status" value="1"/>
</dbReference>
<name>A0A8J4ECN5_9ACTN</name>
<feature type="region of interest" description="Disordered" evidence="1">
    <location>
        <begin position="1"/>
        <end position="25"/>
    </location>
</feature>
<evidence type="ECO:0000259" key="2">
    <source>
        <dbReference type="Pfam" id="PF03551"/>
    </source>
</evidence>
<evidence type="ECO:0000313" key="4">
    <source>
        <dbReference type="Proteomes" id="UP000635606"/>
    </source>
</evidence>
<dbReference type="Pfam" id="PF03551">
    <property type="entry name" value="PadR"/>
    <property type="match status" value="1"/>
</dbReference>
<protein>
    <recommendedName>
        <fullName evidence="2">Transcription regulator PadR N-terminal domain-containing protein</fullName>
    </recommendedName>
</protein>
<proteinExistence type="predicted"/>
<dbReference type="InterPro" id="IPR036388">
    <property type="entry name" value="WH-like_DNA-bd_sf"/>
</dbReference>
<dbReference type="EMBL" id="BOPH01000022">
    <property type="protein sequence ID" value="GIJ67077.1"/>
    <property type="molecule type" value="Genomic_DNA"/>
</dbReference>
<comment type="caution">
    <text evidence="3">The sequence shown here is derived from an EMBL/GenBank/DDBJ whole genome shotgun (WGS) entry which is preliminary data.</text>
</comment>
<evidence type="ECO:0000313" key="3">
    <source>
        <dbReference type="EMBL" id="GIJ67077.1"/>
    </source>
</evidence>
<organism evidence="3 4">
    <name type="scientific">Virgisporangium ochraceum</name>
    <dbReference type="NCBI Taxonomy" id="65505"/>
    <lineage>
        <taxon>Bacteria</taxon>
        <taxon>Bacillati</taxon>
        <taxon>Actinomycetota</taxon>
        <taxon>Actinomycetes</taxon>
        <taxon>Micromonosporales</taxon>
        <taxon>Micromonosporaceae</taxon>
        <taxon>Virgisporangium</taxon>
    </lineage>
</organism>
<dbReference type="AlphaFoldDB" id="A0A8J4ECN5"/>
<evidence type="ECO:0000256" key="1">
    <source>
        <dbReference type="SAM" id="MobiDB-lite"/>
    </source>
</evidence>
<dbReference type="InterPro" id="IPR036390">
    <property type="entry name" value="WH_DNA-bd_sf"/>
</dbReference>
<gene>
    <name evidence="3" type="ORF">Voc01_019940</name>
</gene>
<sequence>MDAHLREARARFPRRHHHDEFPEHPGHRLREARRELFRGHRGRGRVPRGDVRSAVLLLLNDEPMHGYQLMQAIADRTGGRWQPSPGAIYPTISQLEDEGLLTLTASAGRKLATLTDVGREHVAANPGDPFGPFEGEGAGIDLRDALEQVHAAARQVARTGTAAQVEAAGTLLAETRRKLYLLLADAEES</sequence>
<accession>A0A8J4ECN5</accession>
<dbReference type="SUPFAM" id="SSF46785">
    <property type="entry name" value="Winged helix' DNA-binding domain"/>
    <property type="match status" value="1"/>
</dbReference>
<feature type="compositionally biased region" description="Basic and acidic residues" evidence="1">
    <location>
        <begin position="1"/>
        <end position="10"/>
    </location>
</feature>
<dbReference type="InterPro" id="IPR005149">
    <property type="entry name" value="Tscrpt_reg_PadR_N"/>
</dbReference>
<dbReference type="Proteomes" id="UP000635606">
    <property type="component" value="Unassembled WGS sequence"/>
</dbReference>
<dbReference type="PANTHER" id="PTHR43252:SF2">
    <property type="entry name" value="TRANSCRIPTION REGULATOR, PADR-LIKE FAMILY"/>
    <property type="match status" value="1"/>
</dbReference>
<reference evidence="3" key="1">
    <citation type="submission" date="2021-01" db="EMBL/GenBank/DDBJ databases">
        <title>Whole genome shotgun sequence of Virgisporangium ochraceum NBRC 16418.</title>
        <authorList>
            <person name="Komaki H."/>
            <person name="Tamura T."/>
        </authorList>
    </citation>
    <scope>NUCLEOTIDE SEQUENCE</scope>
    <source>
        <strain evidence="3">NBRC 16418</strain>
    </source>
</reference>
<feature type="domain" description="Transcription regulator PadR N-terminal" evidence="2">
    <location>
        <begin position="55"/>
        <end position="123"/>
    </location>
</feature>